<dbReference type="Pfam" id="PF07676">
    <property type="entry name" value="PD40"/>
    <property type="match status" value="1"/>
</dbReference>
<comment type="caution">
    <text evidence="2">The sequence shown here is derived from an EMBL/GenBank/DDBJ whole genome shotgun (WGS) entry which is preliminary data.</text>
</comment>
<sequence length="26" mass="2735">MSASRNSETPSFSPDGQTIAVAPPMR</sequence>
<accession>A0ABU3Z035</accession>
<dbReference type="Proteomes" id="UP001273768">
    <property type="component" value="Unassembled WGS sequence"/>
</dbReference>
<feature type="region of interest" description="Disordered" evidence="1">
    <location>
        <begin position="1"/>
        <end position="26"/>
    </location>
</feature>
<feature type="compositionally biased region" description="Polar residues" evidence="1">
    <location>
        <begin position="1"/>
        <end position="16"/>
    </location>
</feature>
<proteinExistence type="predicted"/>
<evidence type="ECO:0000313" key="3">
    <source>
        <dbReference type="Proteomes" id="UP001273768"/>
    </source>
</evidence>
<dbReference type="EMBL" id="JABFFQ010000001">
    <property type="protein sequence ID" value="MDV4341950.1"/>
    <property type="molecule type" value="Genomic_DNA"/>
</dbReference>
<keyword evidence="3" id="KW-1185">Reference proteome</keyword>
<dbReference type="InterPro" id="IPR011659">
    <property type="entry name" value="WD40"/>
</dbReference>
<evidence type="ECO:0000313" key="2">
    <source>
        <dbReference type="EMBL" id="MDV4341950.1"/>
    </source>
</evidence>
<protein>
    <submittedName>
        <fullName evidence="2">Uncharacterized protein</fullName>
    </submittedName>
</protein>
<gene>
    <name evidence="2" type="ORF">HL657_01890</name>
</gene>
<evidence type="ECO:0000256" key="1">
    <source>
        <dbReference type="SAM" id="MobiDB-lite"/>
    </source>
</evidence>
<organism evidence="2 3">
    <name type="scientific">Methanoculleus nereidis</name>
    <dbReference type="NCBI Taxonomy" id="2735141"/>
    <lineage>
        <taxon>Archaea</taxon>
        <taxon>Methanobacteriati</taxon>
        <taxon>Methanobacteriota</taxon>
        <taxon>Stenosarchaea group</taxon>
        <taxon>Methanomicrobia</taxon>
        <taxon>Methanomicrobiales</taxon>
        <taxon>Methanomicrobiaceae</taxon>
        <taxon>Methanoculleus</taxon>
    </lineage>
</organism>
<name>A0ABU3Z035_9EURY</name>
<reference evidence="2 3" key="1">
    <citation type="submission" date="2020-05" db="EMBL/GenBank/DDBJ databases">
        <title>Isolation and characterization of methanoarchaea from a cold seep at offshore SW Taiwan.</title>
        <authorList>
            <person name="Chen Y.-W."/>
            <person name="Chen S.-C."/>
            <person name="Lai M.-C."/>
        </authorList>
    </citation>
    <scope>NUCLEOTIDE SEQUENCE [LARGE SCALE GENOMIC DNA]</scope>
    <source>
        <strain evidence="2 3">YWC-01</strain>
    </source>
</reference>